<keyword evidence="2" id="KW-0808">Transferase</keyword>
<dbReference type="PANTHER" id="PTHR35897:SF1">
    <property type="entry name" value="METHYLTRANSFERASE AUSD"/>
    <property type="match status" value="1"/>
</dbReference>
<sequence>MATQTTSDDLSPALPPPPGTTPNPQHPATLKESMNIAMAVAIPLTTIFFLLRTFVRIWIKRQWICEDWLALIAWVGTIAFCGTGAATMAHHGGQHEWDITIAQAREASYWFNVASIHYGITICIAKLAVLLLYRRVFSPYRWSPFDIGVISLIILLVLFYIATNLTKIWECIPREKIWDTSIPGHCIDTPMLLNVSGLFNTITDFIIVFLPVRAVWNLNMKLKNKVMVVLAFTFGLCAPAFSLMGSIVRIRGTKNPDKTWVQPDIVMWGLAELTTGVLCVSFPEMGVLFKKKTWSRKEPSTAISKLDNTGDTQFELDQMNLISGQGRAESRDGSHQHQPWVGDVEVTREAPAISEIPYQNHLALIMAATNEHSHPERNRGWYQEDLLDINQSMRNLLENYSKVPSEEVVKHVNNIRERGFASNPYPCIGLYRFTILTLKTHPLYSKIVERLKSPGATYLDIGCCFGQDLRQFVLDGVPSQNLVGLDIEGALMEYGYELFLDRDTLQARFVVADVFKGDSQGKAWMDLEQGGVDVLHCSAFFHLFTLEAQLSAAKQIAKLIKKGGIIVGRQIGSVSPGDVAAIREGSSSYRHNVETFDSLWRGVGEATQTRWKVEGTMDMIGINPSSPVEDENSRRLLFTVTRVE</sequence>
<protein>
    <submittedName>
        <fullName evidence="9">Uncharacterized protein</fullName>
    </submittedName>
</protein>
<dbReference type="AlphaFoldDB" id="A0A423WN79"/>
<evidence type="ECO:0000256" key="1">
    <source>
        <dbReference type="ARBA" id="ARBA00005179"/>
    </source>
</evidence>
<feature type="transmembrane region" description="Helical" evidence="6">
    <location>
        <begin position="36"/>
        <end position="55"/>
    </location>
</feature>
<feature type="transmembrane region" description="Helical" evidence="6">
    <location>
        <begin position="67"/>
        <end position="89"/>
    </location>
</feature>
<evidence type="ECO:0000256" key="3">
    <source>
        <dbReference type="ARBA" id="ARBA00022691"/>
    </source>
</evidence>
<feature type="region of interest" description="Disordered" evidence="5">
    <location>
        <begin position="1"/>
        <end position="28"/>
    </location>
</feature>
<dbReference type="InterPro" id="IPR049326">
    <property type="entry name" value="Rhodopsin_dom_fungi"/>
</dbReference>
<accession>A0A423WN79</accession>
<feature type="domain" description="Rhodopsin" evidence="8">
    <location>
        <begin position="51"/>
        <end position="290"/>
    </location>
</feature>
<keyword evidence="6" id="KW-0472">Membrane</keyword>
<keyword evidence="10" id="KW-1185">Reference proteome</keyword>
<reference evidence="9 10" key="1">
    <citation type="submission" date="2015-09" db="EMBL/GenBank/DDBJ databases">
        <title>Host preference determinants of Valsa canker pathogens revealed by comparative genomics.</title>
        <authorList>
            <person name="Yin Z."/>
            <person name="Huang L."/>
        </authorList>
    </citation>
    <scope>NUCLEOTIDE SEQUENCE [LARGE SCALE GENOMIC DNA]</scope>
    <source>
        <strain evidence="9 10">SXYLt</strain>
    </source>
</reference>
<keyword evidence="6" id="KW-0812">Transmembrane</keyword>
<evidence type="ECO:0000256" key="5">
    <source>
        <dbReference type="SAM" id="MobiDB-lite"/>
    </source>
</evidence>
<dbReference type="STRING" id="1230097.A0A423WN79"/>
<comment type="similarity">
    <text evidence="4">Belongs to the class I-like SAM-binding methyltransferase superfamily.</text>
</comment>
<feature type="transmembrane region" description="Helical" evidence="6">
    <location>
        <begin position="109"/>
        <end position="133"/>
    </location>
</feature>
<dbReference type="Gene3D" id="3.40.50.150">
    <property type="entry name" value="Vaccinia Virus protein VP39"/>
    <property type="match status" value="1"/>
</dbReference>
<evidence type="ECO:0000259" key="7">
    <source>
        <dbReference type="Pfam" id="PF13649"/>
    </source>
</evidence>
<name>A0A423WN79_9PEZI</name>
<feature type="transmembrane region" description="Helical" evidence="6">
    <location>
        <begin position="145"/>
        <end position="163"/>
    </location>
</feature>
<proteinExistence type="inferred from homology"/>
<evidence type="ECO:0000256" key="6">
    <source>
        <dbReference type="SAM" id="Phobius"/>
    </source>
</evidence>
<comment type="pathway">
    <text evidence="1">Secondary metabolite biosynthesis.</text>
</comment>
<feature type="transmembrane region" description="Helical" evidence="6">
    <location>
        <begin position="198"/>
        <end position="216"/>
    </location>
</feature>
<dbReference type="InterPro" id="IPR029063">
    <property type="entry name" value="SAM-dependent_MTases_sf"/>
</dbReference>
<gene>
    <name evidence="9" type="ORF">VPNG_07044</name>
</gene>
<keyword evidence="6" id="KW-1133">Transmembrane helix</keyword>
<dbReference type="SUPFAM" id="SSF53335">
    <property type="entry name" value="S-adenosyl-L-methionine-dependent methyltransferases"/>
    <property type="match status" value="1"/>
</dbReference>
<comment type="caution">
    <text evidence="9">The sequence shown here is derived from an EMBL/GenBank/DDBJ whole genome shotgun (WGS) entry which is preliminary data.</text>
</comment>
<feature type="domain" description="Methyltransferase" evidence="7">
    <location>
        <begin position="459"/>
        <end position="564"/>
    </location>
</feature>
<evidence type="ECO:0000259" key="8">
    <source>
        <dbReference type="Pfam" id="PF20684"/>
    </source>
</evidence>
<evidence type="ECO:0000256" key="4">
    <source>
        <dbReference type="ARBA" id="ARBA00038314"/>
    </source>
</evidence>
<dbReference type="OrthoDB" id="2094832at2759"/>
<feature type="transmembrane region" description="Helical" evidence="6">
    <location>
        <begin position="268"/>
        <end position="289"/>
    </location>
</feature>
<dbReference type="GO" id="GO:0016740">
    <property type="term" value="F:transferase activity"/>
    <property type="evidence" value="ECO:0007669"/>
    <property type="project" value="UniProtKB-KW"/>
</dbReference>
<dbReference type="PANTHER" id="PTHR35897">
    <property type="entry name" value="METHYLTRANSFERASE AUSD"/>
    <property type="match status" value="1"/>
</dbReference>
<dbReference type="EMBL" id="LKEB01000046">
    <property type="protein sequence ID" value="ROW04910.1"/>
    <property type="molecule type" value="Genomic_DNA"/>
</dbReference>
<feature type="transmembrane region" description="Helical" evidence="6">
    <location>
        <begin position="228"/>
        <end position="248"/>
    </location>
</feature>
<dbReference type="InterPro" id="IPR051654">
    <property type="entry name" value="Meroterpenoid_MTases"/>
</dbReference>
<evidence type="ECO:0000313" key="10">
    <source>
        <dbReference type="Proteomes" id="UP000285146"/>
    </source>
</evidence>
<evidence type="ECO:0000313" key="9">
    <source>
        <dbReference type="EMBL" id="ROW04910.1"/>
    </source>
</evidence>
<dbReference type="Pfam" id="PF13649">
    <property type="entry name" value="Methyltransf_25"/>
    <property type="match status" value="1"/>
</dbReference>
<organism evidence="9 10">
    <name type="scientific">Cytospora leucostoma</name>
    <dbReference type="NCBI Taxonomy" id="1230097"/>
    <lineage>
        <taxon>Eukaryota</taxon>
        <taxon>Fungi</taxon>
        <taxon>Dikarya</taxon>
        <taxon>Ascomycota</taxon>
        <taxon>Pezizomycotina</taxon>
        <taxon>Sordariomycetes</taxon>
        <taxon>Sordariomycetidae</taxon>
        <taxon>Diaporthales</taxon>
        <taxon>Cytosporaceae</taxon>
        <taxon>Cytospora</taxon>
    </lineage>
</organism>
<dbReference type="InterPro" id="IPR041698">
    <property type="entry name" value="Methyltransf_25"/>
</dbReference>
<feature type="compositionally biased region" description="Pro residues" evidence="5">
    <location>
        <begin position="13"/>
        <end position="25"/>
    </location>
</feature>
<dbReference type="InParanoid" id="A0A423WN79"/>
<dbReference type="Proteomes" id="UP000285146">
    <property type="component" value="Unassembled WGS sequence"/>
</dbReference>
<evidence type="ECO:0000256" key="2">
    <source>
        <dbReference type="ARBA" id="ARBA00022679"/>
    </source>
</evidence>
<dbReference type="Pfam" id="PF20684">
    <property type="entry name" value="Fung_rhodopsin"/>
    <property type="match status" value="1"/>
</dbReference>
<keyword evidence="3" id="KW-0949">S-adenosyl-L-methionine</keyword>
<dbReference type="CDD" id="cd02440">
    <property type="entry name" value="AdoMet_MTases"/>
    <property type="match status" value="1"/>
</dbReference>